<dbReference type="EMBL" id="FNAE01000006">
    <property type="protein sequence ID" value="SDF24007.1"/>
    <property type="molecule type" value="Genomic_DNA"/>
</dbReference>
<evidence type="ECO:0000313" key="1">
    <source>
        <dbReference type="EMBL" id="MDX5990473.1"/>
    </source>
</evidence>
<protein>
    <recommendedName>
        <fullName evidence="7">Phage protein</fullName>
    </recommendedName>
</protein>
<dbReference type="EMBL" id="JAWXXP010000001">
    <property type="protein sequence ID" value="MDX5990473.1"/>
    <property type="molecule type" value="Genomic_DNA"/>
</dbReference>
<accession>A0A1G7JGE2</accession>
<evidence type="ECO:0008006" key="7">
    <source>
        <dbReference type="Google" id="ProtNLM"/>
    </source>
</evidence>
<evidence type="ECO:0000313" key="2">
    <source>
        <dbReference type="EMBL" id="MDX5995443.1"/>
    </source>
</evidence>
<proteinExistence type="predicted"/>
<keyword evidence="6" id="KW-1185">Reference proteome</keyword>
<reference evidence="1 6" key="2">
    <citation type="submission" date="2023-11" db="EMBL/GenBank/DDBJ databases">
        <title>MicrobeMod: A computational toolkit for identifying prokaryotic methylation and restriction-modification with nanopore sequencing.</title>
        <authorList>
            <person name="Crits-Christoph A."/>
            <person name="Kang S.C."/>
            <person name="Lee H."/>
            <person name="Ostrov N."/>
        </authorList>
    </citation>
    <scope>NUCLEOTIDE SEQUENCE [LARGE SCALE GENOMIC DNA]</scope>
    <source>
        <strain evidence="1 6">ATCC BAA-571</strain>
    </source>
</reference>
<gene>
    <name evidence="4" type="ORF">SAMN05216575_106223</name>
    <name evidence="1" type="ORF">SIM71_00155</name>
    <name evidence="2" type="ORF">SIM71_25560</name>
    <name evidence="3" type="ORF">SIM71_25790</name>
</gene>
<dbReference type="OrthoDB" id="7033324at2"/>
<evidence type="ECO:0000313" key="6">
    <source>
        <dbReference type="Proteomes" id="UP001278050"/>
    </source>
</evidence>
<evidence type="ECO:0000313" key="5">
    <source>
        <dbReference type="Proteomes" id="UP000182413"/>
    </source>
</evidence>
<dbReference type="Proteomes" id="UP001278050">
    <property type="component" value="Unassembled WGS sequence"/>
</dbReference>
<dbReference type="AlphaFoldDB" id="A0A1G7JGE2"/>
<dbReference type="EMBL" id="JAWXXP010000001">
    <property type="protein sequence ID" value="MDX5995443.1"/>
    <property type="molecule type" value="Genomic_DNA"/>
</dbReference>
<organism evidence="4 5">
    <name type="scientific">Ectopseudomonas alcaliphila</name>
    <dbReference type="NCBI Taxonomy" id="101564"/>
    <lineage>
        <taxon>Bacteria</taxon>
        <taxon>Pseudomonadati</taxon>
        <taxon>Pseudomonadota</taxon>
        <taxon>Gammaproteobacteria</taxon>
        <taxon>Pseudomonadales</taxon>
        <taxon>Pseudomonadaceae</taxon>
        <taxon>Ectopseudomonas</taxon>
    </lineage>
</organism>
<sequence length="177" mass="18472">MSGYTAATYAVMAAAAAYSAYSTVQSGKQQQLNADAQADQAELDAKTEKSAAMVQADRIRKLARIQQGEATSALAASGVDVGEGTALNINREIYENAEEDAILTVFGGNNRAQRLTVDAKNTRMAGNQARSNSYGQAASTLLSTGASMYSGWKSSGGVNTQGQGQALTSNPAYVRNM</sequence>
<evidence type="ECO:0000313" key="4">
    <source>
        <dbReference type="EMBL" id="SDF24007.1"/>
    </source>
</evidence>
<dbReference type="EMBL" id="JAWXXP010000002">
    <property type="protein sequence ID" value="MDX5995488.1"/>
    <property type="molecule type" value="Genomic_DNA"/>
</dbReference>
<dbReference type="RefSeq" id="WP_074680670.1">
    <property type="nucleotide sequence ID" value="NZ_CBCSET010000010.1"/>
</dbReference>
<reference evidence="4 5" key="1">
    <citation type="submission" date="2016-10" db="EMBL/GenBank/DDBJ databases">
        <authorList>
            <person name="de Groot N.N."/>
        </authorList>
    </citation>
    <scope>NUCLEOTIDE SEQUENCE [LARGE SCALE GENOMIC DNA]</scope>
    <source>
        <strain evidence="4 5">JCM 10630</strain>
    </source>
</reference>
<dbReference type="Proteomes" id="UP000182413">
    <property type="component" value="Unassembled WGS sequence"/>
</dbReference>
<name>A0A1G7JGE2_9GAMM</name>
<evidence type="ECO:0000313" key="3">
    <source>
        <dbReference type="EMBL" id="MDX5995488.1"/>
    </source>
</evidence>